<name>A0AA94HMK6_9MICO</name>
<dbReference type="Proteomes" id="UP000198506">
    <property type="component" value="Unassembled WGS sequence"/>
</dbReference>
<organism evidence="13 14">
    <name type="scientific">Agrococcus baldri</name>
    <dbReference type="NCBI Taxonomy" id="153730"/>
    <lineage>
        <taxon>Bacteria</taxon>
        <taxon>Bacillati</taxon>
        <taxon>Actinomycetota</taxon>
        <taxon>Actinomycetes</taxon>
        <taxon>Micrococcales</taxon>
        <taxon>Microbacteriaceae</taxon>
        <taxon>Agrococcus</taxon>
    </lineage>
</organism>
<evidence type="ECO:0000313" key="14">
    <source>
        <dbReference type="Proteomes" id="UP000198506"/>
    </source>
</evidence>
<keyword evidence="8 11" id="KW-0472">Membrane</keyword>
<protein>
    <recommendedName>
        <fullName evidence="10">Putative proline/betaine transporter</fullName>
    </recommendedName>
</protein>
<dbReference type="Pfam" id="PF07690">
    <property type="entry name" value="MFS_1"/>
    <property type="match status" value="1"/>
</dbReference>
<evidence type="ECO:0000256" key="8">
    <source>
        <dbReference type="ARBA" id="ARBA00023136"/>
    </source>
</evidence>
<evidence type="ECO:0000256" key="1">
    <source>
        <dbReference type="ARBA" id="ARBA00004651"/>
    </source>
</evidence>
<evidence type="ECO:0000256" key="5">
    <source>
        <dbReference type="ARBA" id="ARBA00022692"/>
    </source>
</evidence>
<dbReference type="InterPro" id="IPR036259">
    <property type="entry name" value="MFS_trans_sf"/>
</dbReference>
<evidence type="ECO:0000256" key="6">
    <source>
        <dbReference type="ARBA" id="ARBA00022847"/>
    </source>
</evidence>
<comment type="similarity">
    <text evidence="2">Belongs to the major facilitator superfamily. Metabolite:H+ Symporter (MHS) family (TC 2.A.1.6) family.</text>
</comment>
<feature type="transmembrane region" description="Helical" evidence="11">
    <location>
        <begin position="403"/>
        <end position="427"/>
    </location>
</feature>
<evidence type="ECO:0000256" key="4">
    <source>
        <dbReference type="ARBA" id="ARBA00022475"/>
    </source>
</evidence>
<feature type="transmembrane region" description="Helical" evidence="11">
    <location>
        <begin position="310"/>
        <end position="331"/>
    </location>
</feature>
<evidence type="ECO:0000256" key="9">
    <source>
        <dbReference type="ARBA" id="ARBA00037295"/>
    </source>
</evidence>
<evidence type="ECO:0000256" key="7">
    <source>
        <dbReference type="ARBA" id="ARBA00022989"/>
    </source>
</evidence>
<feature type="domain" description="Major facilitator superfamily (MFS) profile" evidence="12">
    <location>
        <begin position="18"/>
        <end position="426"/>
    </location>
</feature>
<keyword evidence="4" id="KW-1003">Cell membrane</keyword>
<dbReference type="Gene3D" id="1.20.1250.20">
    <property type="entry name" value="MFS general substrate transporter like domains"/>
    <property type="match status" value="1"/>
</dbReference>
<keyword evidence="14" id="KW-1185">Reference proteome</keyword>
<feature type="transmembrane region" description="Helical" evidence="11">
    <location>
        <begin position="61"/>
        <end position="79"/>
    </location>
</feature>
<accession>A0AA94HMK6</accession>
<sequence>MKTSSSAVHPSLKLDRRVTTSSVIGTVIEWYEFYVYGTMAALVLGQLFFPSGDPIVESLSAFAAFAVGFLARPIGAAFFGHFGDRIGRKKMLVYSLVGMGAATFAIGILPTYATIGVAAPILLVLCRLIQGFSIGGEWGGAMLMSVEHAPEGRKNFAGSLVQVGSPAGLVLATIVVALVNMMPEDAFLSWGWRLPFLISAVLVIVGLFIRLKTHESPEFEKVRDEGERVKVPLLKTFTSAPLQVLTGIGLTLAPFVFFYFLTTFLLTFGVNVLQFDSQLLLWSVALAAGLEIITMPLAGLIADKYGRDRIFIIGAISLLLIAFPVIFLLVTNPGNPLILILVMIGAMTIVHPLTYALLSTMFSDLFPTNIRYTGVSLAFQFGGVVGGFTPLILTAFLTSDASSVLIAGYIAFLSLLTVLAGISTAVIGAKRRRGEIAEEVVLEGSVR</sequence>
<evidence type="ECO:0000256" key="2">
    <source>
        <dbReference type="ARBA" id="ARBA00008240"/>
    </source>
</evidence>
<evidence type="ECO:0000256" key="10">
    <source>
        <dbReference type="ARBA" id="ARBA00039918"/>
    </source>
</evidence>
<dbReference type="InterPro" id="IPR020846">
    <property type="entry name" value="MFS_dom"/>
</dbReference>
<evidence type="ECO:0000259" key="12">
    <source>
        <dbReference type="PROSITE" id="PS50850"/>
    </source>
</evidence>
<feature type="transmembrane region" description="Helical" evidence="11">
    <location>
        <begin position="244"/>
        <end position="267"/>
    </location>
</feature>
<keyword evidence="5 11" id="KW-0812">Transmembrane</keyword>
<evidence type="ECO:0000313" key="13">
    <source>
        <dbReference type="EMBL" id="SFS11440.1"/>
    </source>
</evidence>
<dbReference type="RefSeq" id="WP_092917490.1">
    <property type="nucleotide sequence ID" value="NZ_FOZN01000002.1"/>
</dbReference>
<proteinExistence type="inferred from homology"/>
<feature type="transmembrane region" description="Helical" evidence="11">
    <location>
        <begin position="337"/>
        <end position="358"/>
    </location>
</feature>
<dbReference type="PANTHER" id="PTHR43045">
    <property type="entry name" value="SHIKIMATE TRANSPORTER"/>
    <property type="match status" value="1"/>
</dbReference>
<dbReference type="CDD" id="cd17369">
    <property type="entry name" value="MFS_ShiA_like"/>
    <property type="match status" value="1"/>
</dbReference>
<feature type="transmembrane region" description="Helical" evidence="11">
    <location>
        <begin position="190"/>
        <end position="211"/>
    </location>
</feature>
<reference evidence="13 14" key="1">
    <citation type="submission" date="2016-10" db="EMBL/GenBank/DDBJ databases">
        <authorList>
            <person name="Varghese N."/>
            <person name="Submissions S."/>
        </authorList>
    </citation>
    <scope>NUCLEOTIDE SEQUENCE [LARGE SCALE GENOMIC DNA]</scope>
    <source>
        <strain evidence="13 14">IAM 15147</strain>
    </source>
</reference>
<evidence type="ECO:0000256" key="11">
    <source>
        <dbReference type="SAM" id="Phobius"/>
    </source>
</evidence>
<keyword evidence="7 11" id="KW-1133">Transmembrane helix</keyword>
<dbReference type="FunFam" id="1.20.1250.20:FF:000001">
    <property type="entry name" value="Dicarboxylate MFS transporter"/>
    <property type="match status" value="1"/>
</dbReference>
<dbReference type="InterPro" id="IPR011701">
    <property type="entry name" value="MFS"/>
</dbReference>
<feature type="transmembrane region" description="Helical" evidence="11">
    <location>
        <begin position="156"/>
        <end position="178"/>
    </location>
</feature>
<comment type="function">
    <text evidence="9">May be a proton symporter involved in the uptake of osmolytes such as proline and glycine betaine.</text>
</comment>
<keyword evidence="6" id="KW-0769">Symport</keyword>
<dbReference type="GO" id="GO:0015293">
    <property type="term" value="F:symporter activity"/>
    <property type="evidence" value="ECO:0007669"/>
    <property type="project" value="UniProtKB-KW"/>
</dbReference>
<comment type="caution">
    <text evidence="13">The sequence shown here is derived from an EMBL/GenBank/DDBJ whole genome shotgun (WGS) entry which is preliminary data.</text>
</comment>
<dbReference type="PROSITE" id="PS50850">
    <property type="entry name" value="MFS"/>
    <property type="match status" value="1"/>
</dbReference>
<dbReference type="SUPFAM" id="SSF103473">
    <property type="entry name" value="MFS general substrate transporter"/>
    <property type="match status" value="1"/>
</dbReference>
<dbReference type="EMBL" id="FOZN01000002">
    <property type="protein sequence ID" value="SFS11440.1"/>
    <property type="molecule type" value="Genomic_DNA"/>
</dbReference>
<keyword evidence="3" id="KW-0813">Transport</keyword>
<dbReference type="GO" id="GO:0005886">
    <property type="term" value="C:plasma membrane"/>
    <property type="evidence" value="ECO:0007669"/>
    <property type="project" value="UniProtKB-SubCell"/>
</dbReference>
<feature type="transmembrane region" description="Helical" evidence="11">
    <location>
        <begin position="115"/>
        <end position="135"/>
    </location>
</feature>
<feature type="transmembrane region" description="Helical" evidence="11">
    <location>
        <begin position="91"/>
        <end position="109"/>
    </location>
</feature>
<comment type="subcellular location">
    <subcellularLocation>
        <location evidence="1">Cell membrane</location>
        <topology evidence="1">Multi-pass membrane protein</topology>
    </subcellularLocation>
</comment>
<dbReference type="PANTHER" id="PTHR43045:SF1">
    <property type="entry name" value="SHIKIMATE TRANSPORTER"/>
    <property type="match status" value="1"/>
</dbReference>
<gene>
    <name evidence="13" type="ORF">SAMN04487783_1574</name>
</gene>
<feature type="transmembrane region" description="Helical" evidence="11">
    <location>
        <begin position="279"/>
        <end position="298"/>
    </location>
</feature>
<evidence type="ECO:0000256" key="3">
    <source>
        <dbReference type="ARBA" id="ARBA00022448"/>
    </source>
</evidence>
<dbReference type="AlphaFoldDB" id="A0AA94HMK6"/>
<feature type="transmembrane region" description="Helical" evidence="11">
    <location>
        <begin position="370"/>
        <end position="397"/>
    </location>
</feature>